<evidence type="ECO:0000313" key="2">
    <source>
        <dbReference type="Proteomes" id="UP001594288"/>
    </source>
</evidence>
<gene>
    <name evidence="1" type="ORF">ACFL2Z_04485</name>
</gene>
<name>A0ABV6YQ07_UNCEI</name>
<keyword evidence="2" id="KW-1185">Reference proteome</keyword>
<organism evidence="1 2">
    <name type="scientific">Eiseniibacteriota bacterium</name>
    <dbReference type="NCBI Taxonomy" id="2212470"/>
    <lineage>
        <taxon>Bacteria</taxon>
        <taxon>Candidatus Eiseniibacteriota</taxon>
    </lineage>
</organism>
<comment type="caution">
    <text evidence="1">The sequence shown here is derived from an EMBL/GenBank/DDBJ whole genome shotgun (WGS) entry which is preliminary data.</text>
</comment>
<proteinExistence type="predicted"/>
<dbReference type="Proteomes" id="UP001594288">
    <property type="component" value="Unassembled WGS sequence"/>
</dbReference>
<sequence length="175" mass="18424">MKSVLWPLLRSGLSRVGHLARSDGLGPVPDAEATDRIIEWLAGSLGDRPIGVFSGRPIRAGLSRRPAGLQHLGMSVVTSIAVLMLLCGVALAVPPGTEIPNTALATYDFGTLAEIESPSNTVIIVTTGARTPSTLEFMHYAPGCPQAETVRVPVTHYSATGTRAGPFVPLPFESR</sequence>
<evidence type="ECO:0000313" key="1">
    <source>
        <dbReference type="EMBL" id="MFC1800151.1"/>
    </source>
</evidence>
<accession>A0ABV6YQ07</accession>
<protein>
    <submittedName>
        <fullName evidence="1">Uncharacterized protein</fullName>
    </submittedName>
</protein>
<dbReference type="EMBL" id="JBHPEI010000074">
    <property type="protein sequence ID" value="MFC1800151.1"/>
    <property type="molecule type" value="Genomic_DNA"/>
</dbReference>
<reference evidence="1 2" key="1">
    <citation type="submission" date="2024-09" db="EMBL/GenBank/DDBJ databases">
        <authorList>
            <person name="D'Angelo T."/>
        </authorList>
    </citation>
    <scope>NUCLEOTIDE SEQUENCE [LARGE SCALE GENOMIC DNA]</scope>
    <source>
        <strain evidence="1">SAG AM-311-F02</strain>
    </source>
</reference>